<dbReference type="SMART" id="SM00046">
    <property type="entry name" value="DAGKc"/>
    <property type="match status" value="1"/>
</dbReference>
<dbReference type="Gene3D" id="3.40.50.10330">
    <property type="entry name" value="Probable inorganic polyphosphate/atp-NAD kinase, domain 1"/>
    <property type="match status" value="1"/>
</dbReference>
<dbReference type="InterPro" id="IPR017438">
    <property type="entry name" value="ATP-NAD_kinase_N"/>
</dbReference>
<dbReference type="EMBL" id="HBHZ01001656">
    <property type="protein sequence ID" value="CAE0188221.1"/>
    <property type="molecule type" value="Transcribed_RNA"/>
</dbReference>
<dbReference type="GO" id="GO:0005737">
    <property type="term" value="C:cytoplasm"/>
    <property type="evidence" value="ECO:0007669"/>
    <property type="project" value="TreeGrafter"/>
</dbReference>
<dbReference type="GO" id="GO:0001727">
    <property type="term" value="F:lipid kinase activity"/>
    <property type="evidence" value="ECO:0007669"/>
    <property type="project" value="TreeGrafter"/>
</dbReference>
<dbReference type="PROSITE" id="PS50146">
    <property type="entry name" value="DAGK"/>
    <property type="match status" value="1"/>
</dbReference>
<reference evidence="2" key="1">
    <citation type="submission" date="2021-01" db="EMBL/GenBank/DDBJ databases">
        <authorList>
            <person name="Corre E."/>
            <person name="Pelletier E."/>
            <person name="Niang G."/>
            <person name="Scheremetjew M."/>
            <person name="Finn R."/>
            <person name="Kale V."/>
            <person name="Holt S."/>
            <person name="Cochrane G."/>
            <person name="Meng A."/>
            <person name="Brown T."/>
            <person name="Cohen L."/>
        </authorList>
    </citation>
    <scope>NUCLEOTIDE SEQUENCE</scope>
    <source>
        <strain evidence="2">RCC1871</strain>
    </source>
</reference>
<dbReference type="Pfam" id="PF00781">
    <property type="entry name" value="DAGK_cat"/>
    <property type="match status" value="1"/>
</dbReference>
<dbReference type="GO" id="GO:0016020">
    <property type="term" value="C:membrane"/>
    <property type="evidence" value="ECO:0007669"/>
    <property type="project" value="TreeGrafter"/>
</dbReference>
<dbReference type="AlphaFoldDB" id="A0A7S3C865"/>
<feature type="domain" description="DAGKc" evidence="1">
    <location>
        <begin position="145"/>
        <end position="283"/>
    </location>
</feature>
<evidence type="ECO:0000313" key="2">
    <source>
        <dbReference type="EMBL" id="CAE0188221.1"/>
    </source>
</evidence>
<proteinExistence type="predicted"/>
<dbReference type="InterPro" id="IPR001206">
    <property type="entry name" value="Diacylglycerol_kinase_cat_dom"/>
</dbReference>
<dbReference type="GO" id="GO:0046512">
    <property type="term" value="P:sphingosine biosynthetic process"/>
    <property type="evidence" value="ECO:0007669"/>
    <property type="project" value="TreeGrafter"/>
</dbReference>
<organism evidence="2">
    <name type="scientific">Chloropicon roscoffensis</name>
    <dbReference type="NCBI Taxonomy" id="1461544"/>
    <lineage>
        <taxon>Eukaryota</taxon>
        <taxon>Viridiplantae</taxon>
        <taxon>Chlorophyta</taxon>
        <taxon>Chloropicophyceae</taxon>
        <taxon>Chloropicales</taxon>
        <taxon>Chloropicaceae</taxon>
        <taxon>Chloropicon</taxon>
    </lineage>
</organism>
<gene>
    <name evidence="2" type="ORF">CROS1456_LOCUS1290</name>
</gene>
<protein>
    <recommendedName>
        <fullName evidence="1">DAGKc domain-containing protein</fullName>
    </recommendedName>
</protein>
<dbReference type="InterPro" id="IPR016064">
    <property type="entry name" value="NAD/diacylglycerol_kinase_sf"/>
</dbReference>
<dbReference type="SUPFAM" id="SSF111331">
    <property type="entry name" value="NAD kinase/diacylglycerol kinase-like"/>
    <property type="match status" value="1"/>
</dbReference>
<sequence>MASGGAVFEAGVTLGSSRVEGTLSVDLEAGSVGWYPLGARQGDAIGLHDDDDSDSGSCGGCLTWEGAPSLPLEIRGGDLVGASPCPSDAKTYPSFKVFYFVEEVSKRRGGRSRRRLKVTDEFLCTNTGLCEECVDKIRECAGHARSRKGVMVVVNPVSGAGRGLRAARELLGPCLEASGAKHDVTVTREPGEAQTIAASLDIDAYDTLVVVGGDGTMHEALQGLCGRPDADRRAADLAFAVVPTGSGNGFAASIGALDAETAAWGIFRNARRPLDVCSVVQDPWNGADRKFMFLTLTFGFISDLDLDTESLRFLGQARFTLGAVYQMLAGRTTDARVAYVSSGEVSEGEGGGGLGLRFVGGIASSQGGSLKDPPPPWRVLDQEKFQLFVLSNVPCMSMGDRVAPTQDPSSGSLSMVTTGRNGRLKNIAMFDAVEDGTTADCDIISYQDVAAFAVEPLSDRFQFSLDGERIPTRTLYGEIHRGLGRFLTCL</sequence>
<name>A0A7S3C865_9CHLO</name>
<dbReference type="PANTHER" id="PTHR12358">
    <property type="entry name" value="SPHINGOSINE KINASE"/>
    <property type="match status" value="1"/>
</dbReference>
<dbReference type="GO" id="GO:0016773">
    <property type="term" value="F:phosphotransferase activity, alcohol group as acceptor"/>
    <property type="evidence" value="ECO:0007669"/>
    <property type="project" value="UniProtKB-ARBA"/>
</dbReference>
<evidence type="ECO:0000259" key="1">
    <source>
        <dbReference type="PROSITE" id="PS50146"/>
    </source>
</evidence>
<dbReference type="InterPro" id="IPR050187">
    <property type="entry name" value="Lipid_Phosphate_FormReg"/>
</dbReference>
<dbReference type="Gene3D" id="2.60.200.40">
    <property type="match status" value="1"/>
</dbReference>
<accession>A0A7S3C865</accession>
<dbReference type="PANTHER" id="PTHR12358:SF31">
    <property type="entry name" value="ACYLGLYCEROL KINASE, MITOCHONDRIAL"/>
    <property type="match status" value="1"/>
</dbReference>